<keyword evidence="3" id="KW-1003">Cell membrane</keyword>
<evidence type="ECO:0000313" key="12">
    <source>
        <dbReference type="EMBL" id="CAG9810835.1"/>
    </source>
</evidence>
<evidence type="ECO:0000256" key="10">
    <source>
        <dbReference type="ARBA" id="ARBA00023303"/>
    </source>
</evidence>
<evidence type="ECO:0000256" key="1">
    <source>
        <dbReference type="ARBA" id="ARBA00004162"/>
    </source>
</evidence>
<evidence type="ECO:0000256" key="7">
    <source>
        <dbReference type="ARBA" id="ARBA00023065"/>
    </source>
</evidence>
<dbReference type="InterPro" id="IPR032675">
    <property type="entry name" value="LRR_dom_sf"/>
</dbReference>
<reference evidence="12" key="2">
    <citation type="submission" date="2022-10" db="EMBL/GenBank/DDBJ databases">
        <authorList>
            <consortium name="ENA_rothamsted_submissions"/>
            <consortium name="culmorum"/>
            <person name="King R."/>
        </authorList>
    </citation>
    <scope>NUCLEOTIDE SEQUENCE</scope>
</reference>
<dbReference type="PANTHER" id="PTHR46473:SF23">
    <property type="entry name" value="GH08155P"/>
    <property type="match status" value="1"/>
</dbReference>
<evidence type="ECO:0000256" key="3">
    <source>
        <dbReference type="ARBA" id="ARBA00022475"/>
    </source>
</evidence>
<evidence type="ECO:0000256" key="2">
    <source>
        <dbReference type="ARBA" id="ARBA00022448"/>
    </source>
</evidence>
<feature type="chain" id="PRO_5040425453" evidence="11">
    <location>
        <begin position="20"/>
        <end position="248"/>
    </location>
</feature>
<keyword evidence="4" id="KW-0812">Transmembrane</keyword>
<keyword evidence="6" id="KW-1133">Transmembrane helix</keyword>
<dbReference type="OrthoDB" id="676979at2759"/>
<evidence type="ECO:0000313" key="13">
    <source>
        <dbReference type="Proteomes" id="UP001153620"/>
    </source>
</evidence>
<evidence type="ECO:0000256" key="9">
    <source>
        <dbReference type="ARBA" id="ARBA00023157"/>
    </source>
</evidence>
<evidence type="ECO:0000256" key="8">
    <source>
        <dbReference type="ARBA" id="ARBA00023136"/>
    </source>
</evidence>
<keyword evidence="8" id="KW-0472">Membrane</keyword>
<comment type="subcellular location">
    <subcellularLocation>
        <location evidence="1">Cell membrane</location>
        <topology evidence="1">Single-pass membrane protein</topology>
    </subcellularLocation>
</comment>
<keyword evidence="7" id="KW-0406">Ion transport</keyword>
<evidence type="ECO:0000256" key="6">
    <source>
        <dbReference type="ARBA" id="ARBA00022989"/>
    </source>
</evidence>
<evidence type="ECO:0000256" key="11">
    <source>
        <dbReference type="SAM" id="SignalP"/>
    </source>
</evidence>
<feature type="signal peptide" evidence="11">
    <location>
        <begin position="1"/>
        <end position="19"/>
    </location>
</feature>
<keyword evidence="5 11" id="KW-0732">Signal</keyword>
<evidence type="ECO:0000256" key="5">
    <source>
        <dbReference type="ARBA" id="ARBA00022729"/>
    </source>
</evidence>
<name>A0A9N9S767_9DIPT</name>
<dbReference type="InterPro" id="IPR001611">
    <property type="entry name" value="Leu-rich_rpt"/>
</dbReference>
<dbReference type="SUPFAM" id="SSF52058">
    <property type="entry name" value="L domain-like"/>
    <property type="match status" value="1"/>
</dbReference>
<sequence length="248" mass="28673">MRMLLVLQIFVIFVTQAFGVKIFCDFLTNSNTCKVTEFQFASTNDQIVTNVYGRFRSGMSESDVKIIDARDLTIRRFPLNLNKFLPHLQTIYFEKGMTEIHKEELAQYPNLQQLYLSTNEIEIVEPDLFINNRKLRLIYLNANKIRSVAPNVFDGLDKLVFLGFDANVCHSGIAENDFRRAEELAKSIYKYCALAVPTTSESCVPKKEFEDFRLEMKGDFGDLTEQLQKWRVETERYIKIGVESCAAD</sequence>
<dbReference type="Pfam" id="PF13855">
    <property type="entry name" value="LRR_8"/>
    <property type="match status" value="1"/>
</dbReference>
<evidence type="ECO:0000256" key="4">
    <source>
        <dbReference type="ARBA" id="ARBA00022692"/>
    </source>
</evidence>
<organism evidence="12 13">
    <name type="scientific">Chironomus riparius</name>
    <dbReference type="NCBI Taxonomy" id="315576"/>
    <lineage>
        <taxon>Eukaryota</taxon>
        <taxon>Metazoa</taxon>
        <taxon>Ecdysozoa</taxon>
        <taxon>Arthropoda</taxon>
        <taxon>Hexapoda</taxon>
        <taxon>Insecta</taxon>
        <taxon>Pterygota</taxon>
        <taxon>Neoptera</taxon>
        <taxon>Endopterygota</taxon>
        <taxon>Diptera</taxon>
        <taxon>Nematocera</taxon>
        <taxon>Chironomoidea</taxon>
        <taxon>Chironomidae</taxon>
        <taxon>Chironominae</taxon>
        <taxon>Chironomus</taxon>
    </lineage>
</organism>
<dbReference type="GO" id="GO:0005886">
    <property type="term" value="C:plasma membrane"/>
    <property type="evidence" value="ECO:0007669"/>
    <property type="project" value="UniProtKB-SubCell"/>
</dbReference>
<dbReference type="PANTHER" id="PTHR46473">
    <property type="entry name" value="GH08155P"/>
    <property type="match status" value="1"/>
</dbReference>
<gene>
    <name evidence="12" type="ORF">CHIRRI_LOCUS13647</name>
</gene>
<dbReference type="AlphaFoldDB" id="A0A9N9S767"/>
<dbReference type="Gene3D" id="3.80.10.10">
    <property type="entry name" value="Ribonuclease Inhibitor"/>
    <property type="match status" value="1"/>
</dbReference>
<dbReference type="GO" id="GO:0034220">
    <property type="term" value="P:monoatomic ion transmembrane transport"/>
    <property type="evidence" value="ECO:0007669"/>
    <property type="project" value="UniProtKB-KW"/>
</dbReference>
<dbReference type="Proteomes" id="UP001153620">
    <property type="component" value="Chromosome 4"/>
</dbReference>
<protein>
    <submittedName>
        <fullName evidence="12">Uncharacterized protein</fullName>
    </submittedName>
</protein>
<reference evidence="12" key="1">
    <citation type="submission" date="2022-01" db="EMBL/GenBank/DDBJ databases">
        <authorList>
            <person name="King R."/>
        </authorList>
    </citation>
    <scope>NUCLEOTIDE SEQUENCE</scope>
</reference>
<dbReference type="EMBL" id="OU895880">
    <property type="protein sequence ID" value="CAG9810835.1"/>
    <property type="molecule type" value="Genomic_DNA"/>
</dbReference>
<keyword evidence="2" id="KW-0813">Transport</keyword>
<keyword evidence="9" id="KW-1015">Disulfide bond</keyword>
<dbReference type="InterPro" id="IPR051432">
    <property type="entry name" value="KCNMA1_auxiliary"/>
</dbReference>
<accession>A0A9N9S767</accession>
<keyword evidence="10" id="KW-0407">Ion channel</keyword>
<proteinExistence type="predicted"/>
<keyword evidence="13" id="KW-1185">Reference proteome</keyword>